<evidence type="ECO:0000256" key="5">
    <source>
        <dbReference type="ARBA" id="ARBA00022679"/>
    </source>
</evidence>
<evidence type="ECO:0000256" key="8">
    <source>
        <dbReference type="ARBA" id="ARBA00022840"/>
    </source>
</evidence>
<dbReference type="Gene3D" id="3.40.50.300">
    <property type="entry name" value="P-loop containing nucleotide triphosphate hydrolases"/>
    <property type="match status" value="1"/>
</dbReference>
<dbReference type="AlphaFoldDB" id="A0A926KXU6"/>
<feature type="domain" description="APS kinase" evidence="11">
    <location>
        <begin position="29"/>
        <end position="179"/>
    </location>
</feature>
<dbReference type="PANTHER" id="PTHR11055">
    <property type="entry name" value="BIFUNCTIONAL 3'-PHOSPHOADENOSINE 5'-PHOSPHOSULFATE SYNTHASE"/>
    <property type="match status" value="1"/>
</dbReference>
<gene>
    <name evidence="9 12" type="primary">cysC</name>
    <name evidence="12" type="ORF">ICC18_29800</name>
</gene>
<dbReference type="NCBIfam" id="TIGR00455">
    <property type="entry name" value="apsK"/>
    <property type="match status" value="1"/>
</dbReference>
<accession>A0A926KXU6</accession>
<dbReference type="PANTHER" id="PTHR11055:SF1">
    <property type="entry name" value="PAPS SYNTHETASE, ISOFORM D"/>
    <property type="match status" value="1"/>
</dbReference>
<dbReference type="GO" id="GO:0004020">
    <property type="term" value="F:adenylylsulfate kinase activity"/>
    <property type="evidence" value="ECO:0007669"/>
    <property type="project" value="UniProtKB-UniRule"/>
</dbReference>
<keyword evidence="7 9" id="KW-0418">Kinase</keyword>
<comment type="catalytic activity">
    <reaction evidence="1 9 10">
        <text>adenosine 5'-phosphosulfate + ATP = 3'-phosphoadenylyl sulfate + ADP + H(+)</text>
        <dbReference type="Rhea" id="RHEA:24152"/>
        <dbReference type="ChEBI" id="CHEBI:15378"/>
        <dbReference type="ChEBI" id="CHEBI:30616"/>
        <dbReference type="ChEBI" id="CHEBI:58243"/>
        <dbReference type="ChEBI" id="CHEBI:58339"/>
        <dbReference type="ChEBI" id="CHEBI:456216"/>
        <dbReference type="EC" id="2.7.1.25"/>
    </reaction>
</comment>
<dbReference type="GO" id="GO:0005524">
    <property type="term" value="F:ATP binding"/>
    <property type="evidence" value="ECO:0007669"/>
    <property type="project" value="UniProtKB-UniRule"/>
</dbReference>
<dbReference type="EC" id="2.7.1.25" evidence="9 10"/>
<evidence type="ECO:0000313" key="12">
    <source>
        <dbReference type="EMBL" id="MBD0384248.1"/>
    </source>
</evidence>
<keyword evidence="13" id="KW-1185">Reference proteome</keyword>
<dbReference type="Pfam" id="PF01583">
    <property type="entry name" value="APS_kinase"/>
    <property type="match status" value="1"/>
</dbReference>
<evidence type="ECO:0000256" key="6">
    <source>
        <dbReference type="ARBA" id="ARBA00022741"/>
    </source>
</evidence>
<evidence type="ECO:0000259" key="11">
    <source>
        <dbReference type="Pfam" id="PF01583"/>
    </source>
</evidence>
<name>A0A926KXU6_9BACL</name>
<evidence type="ECO:0000256" key="1">
    <source>
        <dbReference type="ARBA" id="ARBA00001823"/>
    </source>
</evidence>
<reference evidence="12" key="1">
    <citation type="submission" date="2020-09" db="EMBL/GenBank/DDBJ databases">
        <title>Draft Genome Sequence of Paenibacillus sp. WST5.</title>
        <authorList>
            <person name="Bao Z."/>
        </authorList>
    </citation>
    <scope>NUCLEOTIDE SEQUENCE</scope>
    <source>
        <strain evidence="12">WST5</strain>
    </source>
</reference>
<dbReference type="SUPFAM" id="SSF52540">
    <property type="entry name" value="P-loop containing nucleoside triphosphate hydrolases"/>
    <property type="match status" value="1"/>
</dbReference>
<dbReference type="CDD" id="cd02027">
    <property type="entry name" value="APSK"/>
    <property type="match status" value="1"/>
</dbReference>
<comment type="pathway">
    <text evidence="3 9 10">Sulfur metabolism; hydrogen sulfide biosynthesis; sulfite from sulfate: step 2/3.</text>
</comment>
<keyword evidence="6 9" id="KW-0547">Nucleotide-binding</keyword>
<evidence type="ECO:0000256" key="3">
    <source>
        <dbReference type="ARBA" id="ARBA00004806"/>
    </source>
</evidence>
<dbReference type="InterPro" id="IPR002891">
    <property type="entry name" value="APS"/>
</dbReference>
<organism evidence="12 13">
    <name type="scientific">Paenibacillus sedimenti</name>
    <dbReference type="NCBI Taxonomy" id="2770274"/>
    <lineage>
        <taxon>Bacteria</taxon>
        <taxon>Bacillati</taxon>
        <taxon>Bacillota</taxon>
        <taxon>Bacilli</taxon>
        <taxon>Bacillales</taxon>
        <taxon>Paenibacillaceae</taxon>
        <taxon>Paenibacillus</taxon>
    </lineage>
</organism>
<dbReference type="InterPro" id="IPR059117">
    <property type="entry name" value="APS_kinase_dom"/>
</dbReference>
<comment type="similarity">
    <text evidence="4 9 10">Belongs to the APS kinase family.</text>
</comment>
<dbReference type="InterPro" id="IPR027417">
    <property type="entry name" value="P-loop_NTPase"/>
</dbReference>
<evidence type="ECO:0000256" key="7">
    <source>
        <dbReference type="ARBA" id="ARBA00022777"/>
    </source>
</evidence>
<proteinExistence type="inferred from homology"/>
<dbReference type="GO" id="GO:0000103">
    <property type="term" value="P:sulfate assimilation"/>
    <property type="evidence" value="ECO:0007669"/>
    <property type="project" value="UniProtKB-UniRule"/>
</dbReference>
<dbReference type="GO" id="GO:0070814">
    <property type="term" value="P:hydrogen sulfide biosynthetic process"/>
    <property type="evidence" value="ECO:0007669"/>
    <property type="project" value="UniProtKB-UniRule"/>
</dbReference>
<dbReference type="Proteomes" id="UP000650466">
    <property type="component" value="Unassembled WGS sequence"/>
</dbReference>
<keyword evidence="9" id="KW-0597">Phosphoprotein</keyword>
<evidence type="ECO:0000256" key="2">
    <source>
        <dbReference type="ARBA" id="ARBA00002632"/>
    </source>
</evidence>
<comment type="function">
    <text evidence="2 9 10">Catalyzes the synthesis of activated sulfate.</text>
</comment>
<evidence type="ECO:0000256" key="4">
    <source>
        <dbReference type="ARBA" id="ARBA00007008"/>
    </source>
</evidence>
<dbReference type="RefSeq" id="WP_188178026.1">
    <property type="nucleotide sequence ID" value="NZ_JACVVD010000017.1"/>
</dbReference>
<feature type="binding site" evidence="9">
    <location>
        <begin position="37"/>
        <end position="44"/>
    </location>
    <ligand>
        <name>ATP</name>
        <dbReference type="ChEBI" id="CHEBI:30616"/>
    </ligand>
</feature>
<dbReference type="EMBL" id="JACVVD010000017">
    <property type="protein sequence ID" value="MBD0384248.1"/>
    <property type="molecule type" value="Genomic_DNA"/>
</dbReference>
<dbReference type="HAMAP" id="MF_00065">
    <property type="entry name" value="Adenylyl_sulf_kinase"/>
    <property type="match status" value="1"/>
</dbReference>
<evidence type="ECO:0000256" key="9">
    <source>
        <dbReference type="HAMAP-Rule" id="MF_00065"/>
    </source>
</evidence>
<dbReference type="NCBIfam" id="NF003013">
    <property type="entry name" value="PRK03846.1"/>
    <property type="match status" value="1"/>
</dbReference>
<sequence>MENETDQKHIYRQQSKVMKSDRYHRNRHKGCIIWLTGLSGSGKSSISFEIERLLFERNVSAYVLDGDNLRHGLNRDLGFSADDRRENIRRSAEAAKLFVDAGIITLLSLISPYRVDRDAARALFEAGDFIEVYVKCPLDVCEQRDPKGLYKKARTGEIREFTGISAPYEPPLQPEIVIQTDSQTLIESAEQIMQYLRTYQYLQD</sequence>
<comment type="caution">
    <text evidence="12">The sequence shown here is derived from an EMBL/GenBank/DDBJ whole genome shotgun (WGS) entry which is preliminary data.</text>
</comment>
<evidence type="ECO:0000256" key="10">
    <source>
        <dbReference type="RuleBase" id="RU004347"/>
    </source>
</evidence>
<dbReference type="FunFam" id="3.40.50.300:FF:000212">
    <property type="entry name" value="Adenylyl-sulfate kinase"/>
    <property type="match status" value="1"/>
</dbReference>
<keyword evidence="5 9" id="KW-0808">Transferase</keyword>
<evidence type="ECO:0000313" key="13">
    <source>
        <dbReference type="Proteomes" id="UP000650466"/>
    </source>
</evidence>
<keyword evidence="8 9" id="KW-0067">ATP-binding</keyword>
<protein>
    <recommendedName>
        <fullName evidence="9 10">Adenylyl-sulfate kinase</fullName>
        <ecNumber evidence="9 10">2.7.1.25</ecNumber>
    </recommendedName>
    <alternativeName>
        <fullName evidence="9">APS kinase</fullName>
    </alternativeName>
    <alternativeName>
        <fullName evidence="9">ATP adenosine-5'-phosphosulfate 3'-phosphotransferase</fullName>
    </alternativeName>
    <alternativeName>
        <fullName evidence="9">Adenosine-5'-phosphosulfate kinase</fullName>
    </alternativeName>
</protein>
<feature type="active site" description="Phosphoserine intermediate" evidence="9">
    <location>
        <position position="111"/>
    </location>
</feature>